<evidence type="ECO:0000256" key="1">
    <source>
        <dbReference type="SAM" id="MobiDB-lite"/>
    </source>
</evidence>
<name>A0A8X7REP6_BRACI</name>
<evidence type="ECO:0000313" key="3">
    <source>
        <dbReference type="Proteomes" id="UP000886595"/>
    </source>
</evidence>
<accession>A0A8X7REP6</accession>
<dbReference type="OrthoDB" id="1101875at2759"/>
<dbReference type="Proteomes" id="UP000886595">
    <property type="component" value="Unassembled WGS sequence"/>
</dbReference>
<reference evidence="2 3" key="1">
    <citation type="submission" date="2020-02" db="EMBL/GenBank/DDBJ databases">
        <authorList>
            <person name="Ma Q."/>
            <person name="Huang Y."/>
            <person name="Song X."/>
            <person name="Pei D."/>
        </authorList>
    </citation>
    <scope>NUCLEOTIDE SEQUENCE [LARGE SCALE GENOMIC DNA]</scope>
    <source>
        <strain evidence="2">Sxm20200214</strain>
        <tissue evidence="2">Leaf</tissue>
    </source>
</reference>
<proteinExistence type="predicted"/>
<dbReference type="AlphaFoldDB" id="A0A8X7REP6"/>
<protein>
    <submittedName>
        <fullName evidence="2">Uncharacterized protein</fullName>
    </submittedName>
</protein>
<keyword evidence="3" id="KW-1185">Reference proteome</keyword>
<gene>
    <name evidence="2" type="ORF">Bca52824_047383</name>
</gene>
<dbReference type="EMBL" id="JAAMPC010000010">
    <property type="protein sequence ID" value="KAG2287779.1"/>
    <property type="molecule type" value="Genomic_DNA"/>
</dbReference>
<evidence type="ECO:0000313" key="2">
    <source>
        <dbReference type="EMBL" id="KAG2287779.1"/>
    </source>
</evidence>
<organism evidence="2 3">
    <name type="scientific">Brassica carinata</name>
    <name type="common">Ethiopian mustard</name>
    <name type="synonym">Abyssinian cabbage</name>
    <dbReference type="NCBI Taxonomy" id="52824"/>
    <lineage>
        <taxon>Eukaryota</taxon>
        <taxon>Viridiplantae</taxon>
        <taxon>Streptophyta</taxon>
        <taxon>Embryophyta</taxon>
        <taxon>Tracheophyta</taxon>
        <taxon>Spermatophyta</taxon>
        <taxon>Magnoliopsida</taxon>
        <taxon>eudicotyledons</taxon>
        <taxon>Gunneridae</taxon>
        <taxon>Pentapetalae</taxon>
        <taxon>rosids</taxon>
        <taxon>malvids</taxon>
        <taxon>Brassicales</taxon>
        <taxon>Brassicaceae</taxon>
        <taxon>Brassiceae</taxon>
        <taxon>Brassica</taxon>
    </lineage>
</organism>
<feature type="region of interest" description="Disordered" evidence="1">
    <location>
        <begin position="1"/>
        <end position="62"/>
    </location>
</feature>
<sequence>MEDSHPPEGQTKGEFSPEEQTEGASSPEENFGGTFSPILFQNDNHDTSSGDEETSEAPKKFKSMVDIMERAPRVELDEAAQAIEAYILTKALGGSRFEDLRKQLGVKSRYD</sequence>
<comment type="caution">
    <text evidence="2">The sequence shown here is derived from an EMBL/GenBank/DDBJ whole genome shotgun (WGS) entry which is preliminary data.</text>
</comment>